<dbReference type="PROSITE" id="PS51257">
    <property type="entry name" value="PROKAR_LIPOPROTEIN"/>
    <property type="match status" value="1"/>
</dbReference>
<keyword evidence="1" id="KW-0732">Signal</keyword>
<feature type="signal peptide" evidence="1">
    <location>
        <begin position="1"/>
        <end position="31"/>
    </location>
</feature>
<gene>
    <name evidence="2" type="ORF">KDL28_17175</name>
</gene>
<feature type="chain" id="PRO_5047254088" description="Lipoprotein LpqN" evidence="1">
    <location>
        <begin position="32"/>
        <end position="192"/>
    </location>
</feature>
<dbReference type="EMBL" id="JAGSOV010000037">
    <property type="protein sequence ID" value="MCO1656794.1"/>
    <property type="molecule type" value="Genomic_DNA"/>
</dbReference>
<comment type="caution">
    <text evidence="2">The sequence shown here is derived from an EMBL/GenBank/DDBJ whole genome shotgun (WGS) entry which is preliminary data.</text>
</comment>
<dbReference type="SUPFAM" id="SSF55724">
    <property type="entry name" value="Mog1p/PsbP-like"/>
    <property type="match status" value="1"/>
</dbReference>
<name>A0ABT1A1V9_9PSEU</name>
<sequence length="192" mass="19746">MTGSVRPRAAGALLVALLALLGLTGCAVAVAGEPAPAAATGDYRDPQGRFALALPPGWTRDPSHPGPAIVFLDAPAVPDPLARLTSPAIEVRVLDWPGDLGRAVDTFHPTLGARGPAAFDEPVTLPDGTPAHLFGDTVPDGLGPGFDRRELQVYAVTGGRLVTVTARGETGDWNGYGEPLFDTAVRSLTVGP</sequence>
<evidence type="ECO:0000313" key="2">
    <source>
        <dbReference type="EMBL" id="MCO1656794.1"/>
    </source>
</evidence>
<protein>
    <recommendedName>
        <fullName evidence="4">Lipoprotein LpqN</fullName>
    </recommendedName>
</protein>
<reference evidence="2" key="1">
    <citation type="submission" date="2021-04" db="EMBL/GenBank/DDBJ databases">
        <title>Pseudonocardia sp. nov., isolated from sandy soil of mangrove forest.</title>
        <authorList>
            <person name="Zan Z."/>
            <person name="Huang R."/>
            <person name="Liu W."/>
        </authorList>
    </citation>
    <scope>NUCLEOTIDE SEQUENCE</scope>
    <source>
        <strain evidence="2">S2-4</strain>
    </source>
</reference>
<dbReference type="InterPro" id="IPR016123">
    <property type="entry name" value="Mog1/PsbP_a/b/a-sand"/>
</dbReference>
<proteinExistence type="predicted"/>
<dbReference type="RefSeq" id="WP_252439860.1">
    <property type="nucleotide sequence ID" value="NZ_JAGSOV010000037.1"/>
</dbReference>
<evidence type="ECO:0000313" key="3">
    <source>
        <dbReference type="Proteomes" id="UP001165283"/>
    </source>
</evidence>
<accession>A0ABT1A1V9</accession>
<organism evidence="2 3">
    <name type="scientific">Pseudonocardia humida</name>
    <dbReference type="NCBI Taxonomy" id="2800819"/>
    <lineage>
        <taxon>Bacteria</taxon>
        <taxon>Bacillati</taxon>
        <taxon>Actinomycetota</taxon>
        <taxon>Actinomycetes</taxon>
        <taxon>Pseudonocardiales</taxon>
        <taxon>Pseudonocardiaceae</taxon>
        <taxon>Pseudonocardia</taxon>
    </lineage>
</organism>
<evidence type="ECO:0008006" key="4">
    <source>
        <dbReference type="Google" id="ProtNLM"/>
    </source>
</evidence>
<evidence type="ECO:0000256" key="1">
    <source>
        <dbReference type="SAM" id="SignalP"/>
    </source>
</evidence>
<keyword evidence="3" id="KW-1185">Reference proteome</keyword>
<dbReference type="Proteomes" id="UP001165283">
    <property type="component" value="Unassembled WGS sequence"/>
</dbReference>